<evidence type="ECO:0000256" key="1">
    <source>
        <dbReference type="SAM" id="Phobius"/>
    </source>
</evidence>
<gene>
    <name evidence="2" type="ORF">SAMN05421544_11321</name>
</gene>
<evidence type="ECO:0000313" key="2">
    <source>
        <dbReference type="EMBL" id="SDE56166.1"/>
    </source>
</evidence>
<organism evidence="2 3">
    <name type="scientific">Riemerella columbipharyngis</name>
    <dbReference type="NCBI Taxonomy" id="1071918"/>
    <lineage>
        <taxon>Bacteria</taxon>
        <taxon>Pseudomonadati</taxon>
        <taxon>Bacteroidota</taxon>
        <taxon>Flavobacteriia</taxon>
        <taxon>Flavobacteriales</taxon>
        <taxon>Weeksellaceae</taxon>
        <taxon>Riemerella</taxon>
    </lineage>
</organism>
<dbReference type="EMBL" id="FNAS01000013">
    <property type="protein sequence ID" value="SDE56166.1"/>
    <property type="molecule type" value="Genomic_DNA"/>
</dbReference>
<keyword evidence="1" id="KW-0812">Transmembrane</keyword>
<accession>A0A1G7DYC7</accession>
<dbReference type="AlphaFoldDB" id="A0A1G7DYC7"/>
<feature type="transmembrane region" description="Helical" evidence="1">
    <location>
        <begin position="25"/>
        <end position="47"/>
    </location>
</feature>
<dbReference type="Proteomes" id="UP000198517">
    <property type="component" value="Unassembled WGS sequence"/>
</dbReference>
<reference evidence="2 3" key="1">
    <citation type="submission" date="2016-10" db="EMBL/GenBank/DDBJ databases">
        <authorList>
            <person name="de Groot N.N."/>
        </authorList>
    </citation>
    <scope>NUCLEOTIDE SEQUENCE [LARGE SCALE GENOMIC DNA]</scope>
    <source>
        <strain evidence="2 3">DSM 24015</strain>
    </source>
</reference>
<proteinExistence type="predicted"/>
<protein>
    <submittedName>
        <fullName evidence="2">Uncharacterized protein</fullName>
    </submittedName>
</protein>
<dbReference type="STRING" id="1071918.SAMN05421544_11321"/>
<keyword evidence="3" id="KW-1185">Reference proteome</keyword>
<name>A0A1G7DYC7_9FLAO</name>
<sequence>MMLVSNFFTIDIEKLDNKYYFENNFLLAQGIIFIAVKFIKTIAYHFFL</sequence>
<keyword evidence="1" id="KW-1133">Transmembrane helix</keyword>
<keyword evidence="1" id="KW-0472">Membrane</keyword>
<evidence type="ECO:0000313" key="3">
    <source>
        <dbReference type="Proteomes" id="UP000198517"/>
    </source>
</evidence>